<proteinExistence type="predicted"/>
<feature type="domain" description="Aminoglycoside phosphotransferase" evidence="1">
    <location>
        <begin position="32"/>
        <end position="246"/>
    </location>
</feature>
<keyword evidence="2" id="KW-0808">Transferase</keyword>
<dbReference type="InterPro" id="IPR051678">
    <property type="entry name" value="AGP_Transferase"/>
</dbReference>
<organism evidence="2 3">
    <name type="scientific">Desulfosporosinus fructosivorans</name>
    <dbReference type="NCBI Taxonomy" id="2018669"/>
    <lineage>
        <taxon>Bacteria</taxon>
        <taxon>Bacillati</taxon>
        <taxon>Bacillota</taxon>
        <taxon>Clostridia</taxon>
        <taxon>Eubacteriales</taxon>
        <taxon>Desulfitobacteriaceae</taxon>
        <taxon>Desulfosporosinus</taxon>
    </lineage>
</organism>
<dbReference type="PANTHER" id="PTHR21310">
    <property type="entry name" value="AMINOGLYCOSIDE PHOSPHOTRANSFERASE-RELATED-RELATED"/>
    <property type="match status" value="1"/>
</dbReference>
<dbReference type="OrthoDB" id="3171511at2"/>
<dbReference type="AlphaFoldDB" id="A0A4Z0RC79"/>
<dbReference type="Proteomes" id="UP000298460">
    <property type="component" value="Unassembled WGS sequence"/>
</dbReference>
<gene>
    <name evidence="2" type="ORF">E4K67_02855</name>
</gene>
<dbReference type="SUPFAM" id="SSF56112">
    <property type="entry name" value="Protein kinase-like (PK-like)"/>
    <property type="match status" value="1"/>
</dbReference>
<dbReference type="InterPro" id="IPR002575">
    <property type="entry name" value="Aminoglycoside_PTrfase"/>
</dbReference>
<comment type="caution">
    <text evidence="2">The sequence shown here is derived from an EMBL/GenBank/DDBJ whole genome shotgun (WGS) entry which is preliminary data.</text>
</comment>
<name>A0A4Z0RC79_9FIRM</name>
<dbReference type="Pfam" id="PF01636">
    <property type="entry name" value="APH"/>
    <property type="match status" value="1"/>
</dbReference>
<evidence type="ECO:0000259" key="1">
    <source>
        <dbReference type="Pfam" id="PF01636"/>
    </source>
</evidence>
<dbReference type="Gene3D" id="3.30.200.20">
    <property type="entry name" value="Phosphorylase Kinase, domain 1"/>
    <property type="match status" value="1"/>
</dbReference>
<evidence type="ECO:0000313" key="3">
    <source>
        <dbReference type="Proteomes" id="UP000298460"/>
    </source>
</evidence>
<dbReference type="RefSeq" id="WP_135544870.1">
    <property type="nucleotide sequence ID" value="NZ_SPQQ01000001.1"/>
</dbReference>
<accession>A0A4Z0RC79</accession>
<evidence type="ECO:0000313" key="2">
    <source>
        <dbReference type="EMBL" id="TGE39935.1"/>
    </source>
</evidence>
<dbReference type="Gene3D" id="3.90.1200.10">
    <property type="match status" value="1"/>
</dbReference>
<keyword evidence="3" id="KW-1185">Reference proteome</keyword>
<dbReference type="EMBL" id="SPQQ01000001">
    <property type="protein sequence ID" value="TGE39935.1"/>
    <property type="molecule type" value="Genomic_DNA"/>
</dbReference>
<sequence length="334" mass="39039">MLAEKLLDQVKDYVLQNCFTSVFDFDQEVAVSFLAQGEYNLNYLLQSGAQKYVFRINTGSQMDLDNQIAYEYKALHLLSRSRVTPRTYYLDDTKQEIPYGILMMEYLPGVSLDYRCDLVKAARTLASVHGLEFTADEVEFLVKESEPFTAIYHEASRLLEKYYACPQANPQAVRLFEKIMARAEERKKAEQYLMADPWLRVINTEINSSNFIVNEQAETCFLIDWEKPIYGEPAQDISHFLIPTTTLWKRDYALSYEEEDLFISAYLNDLSPCPQAITLRERVEMFKFFNLLRAVSWCAMAWTEYIKPGRPLSNQDTFTKIEQYLEPDFLKKIQ</sequence>
<dbReference type="InterPro" id="IPR011009">
    <property type="entry name" value="Kinase-like_dom_sf"/>
</dbReference>
<dbReference type="GO" id="GO:0016740">
    <property type="term" value="F:transferase activity"/>
    <property type="evidence" value="ECO:0007669"/>
    <property type="project" value="UniProtKB-KW"/>
</dbReference>
<protein>
    <submittedName>
        <fullName evidence="2">Aminoglycoside phosphotransferase family protein</fullName>
    </submittedName>
</protein>
<reference evidence="2 3" key="1">
    <citation type="submission" date="2019-03" db="EMBL/GenBank/DDBJ databases">
        <title>Draft Genome Sequence of Desulfosporosinus fructosivorans Strain 63.6F, Isolated from Marine Sediment in the Baltic Sea.</title>
        <authorList>
            <person name="Hausmann B."/>
            <person name="Vandieken V."/>
            <person name="Pjevac P."/>
            <person name="Schreck K."/>
            <person name="Herbold C.W."/>
            <person name="Loy A."/>
        </authorList>
    </citation>
    <scope>NUCLEOTIDE SEQUENCE [LARGE SCALE GENOMIC DNA]</scope>
    <source>
        <strain evidence="2 3">63.6F</strain>
    </source>
</reference>